<evidence type="ECO:0000313" key="2">
    <source>
        <dbReference type="EMBL" id="TWT95054.1"/>
    </source>
</evidence>
<evidence type="ECO:0000256" key="1">
    <source>
        <dbReference type="SAM" id="SignalP"/>
    </source>
</evidence>
<organism evidence="2 3">
    <name type="scientific">Neorhodopirellula pilleata</name>
    <dbReference type="NCBI Taxonomy" id="2714738"/>
    <lineage>
        <taxon>Bacteria</taxon>
        <taxon>Pseudomonadati</taxon>
        <taxon>Planctomycetota</taxon>
        <taxon>Planctomycetia</taxon>
        <taxon>Pirellulales</taxon>
        <taxon>Pirellulaceae</taxon>
        <taxon>Neorhodopirellula</taxon>
    </lineage>
</organism>
<dbReference type="EMBL" id="SJPM01000007">
    <property type="protein sequence ID" value="TWT95054.1"/>
    <property type="molecule type" value="Genomic_DNA"/>
</dbReference>
<feature type="signal peptide" evidence="1">
    <location>
        <begin position="1"/>
        <end position="25"/>
    </location>
</feature>
<gene>
    <name evidence="2" type="ORF">Pla100_36350</name>
</gene>
<proteinExistence type="predicted"/>
<dbReference type="AlphaFoldDB" id="A0A5C6A550"/>
<feature type="chain" id="PRO_5022685590" description="HEAT repeat protein" evidence="1">
    <location>
        <begin position="26"/>
        <end position="691"/>
    </location>
</feature>
<comment type="caution">
    <text evidence="2">The sequence shown here is derived from an EMBL/GenBank/DDBJ whole genome shotgun (WGS) entry which is preliminary data.</text>
</comment>
<evidence type="ECO:0000313" key="3">
    <source>
        <dbReference type="Proteomes" id="UP000316213"/>
    </source>
</evidence>
<protein>
    <recommendedName>
        <fullName evidence="4">HEAT repeat protein</fullName>
    </recommendedName>
</protein>
<dbReference type="RefSeq" id="WP_146578998.1">
    <property type="nucleotide sequence ID" value="NZ_SJPM01000007.1"/>
</dbReference>
<dbReference type="Proteomes" id="UP000316213">
    <property type="component" value="Unassembled WGS sequence"/>
</dbReference>
<accession>A0A5C6A550</accession>
<dbReference type="PROSITE" id="PS51257">
    <property type="entry name" value="PROKAR_LIPOPROTEIN"/>
    <property type="match status" value="1"/>
</dbReference>
<dbReference type="OrthoDB" id="230059at2"/>
<reference evidence="2 3" key="1">
    <citation type="submission" date="2019-02" db="EMBL/GenBank/DDBJ databases">
        <title>Deep-cultivation of Planctomycetes and their phenomic and genomic characterization uncovers novel biology.</title>
        <authorList>
            <person name="Wiegand S."/>
            <person name="Jogler M."/>
            <person name="Boedeker C."/>
            <person name="Pinto D."/>
            <person name="Vollmers J."/>
            <person name="Rivas-Marin E."/>
            <person name="Kohn T."/>
            <person name="Peeters S.H."/>
            <person name="Heuer A."/>
            <person name="Rast P."/>
            <person name="Oberbeckmann S."/>
            <person name="Bunk B."/>
            <person name="Jeske O."/>
            <person name="Meyerdierks A."/>
            <person name="Storesund J.E."/>
            <person name="Kallscheuer N."/>
            <person name="Luecker S."/>
            <person name="Lage O.M."/>
            <person name="Pohl T."/>
            <person name="Merkel B.J."/>
            <person name="Hornburger P."/>
            <person name="Mueller R.-W."/>
            <person name="Bruemmer F."/>
            <person name="Labrenz M."/>
            <person name="Spormann A.M."/>
            <person name="Op Den Camp H."/>
            <person name="Overmann J."/>
            <person name="Amann R."/>
            <person name="Jetten M.S.M."/>
            <person name="Mascher T."/>
            <person name="Medema M.H."/>
            <person name="Devos D.P."/>
            <person name="Kaster A.-K."/>
            <person name="Ovreas L."/>
            <person name="Rohde M."/>
            <person name="Galperin M.Y."/>
            <person name="Jogler C."/>
        </authorList>
    </citation>
    <scope>NUCLEOTIDE SEQUENCE [LARGE SCALE GENOMIC DNA]</scope>
    <source>
        <strain evidence="2 3">Pla100</strain>
    </source>
</reference>
<sequence length="691" mass="76018" precursor="true">MFSYFFRPSFAFILLVACLSTDGFAQRSLLEDSDPAVEQTMLRAQRGPADLGQAISALTRMGEFENVEQLLGSIQQRGFNEAQKNQVAAEISSSERLRIVNHPQVSGTSIKTLDELFELRAKQLQSPDRLGKAIEGLLSSDPDQALPAIRILFQGGEASTAALVRAIVGTTDANRRDVWLRAMLRIDAEAGVEAIRRLALYGTPSARSGAIAALIRLDPNKYPTEMILALHRRGDTDSDAARMVAEAIEKQGESIPTRTAVVAEFRRQLEESMRIAVHSVRDIGRTEAWVVTKDREAVKRQRLPAWTLSFRDAADAAARLAAIGDDRPGSVTDQVVAVIAYEVANNPDWGGPNQVESFYQQYIQPALVSDGEPSPIDSPADLILPALRRAVSTNNDPAALGLIRLVNNDRDSVQNWLAGSGREVSALVAVVDHPNSTVRYEAAAAIAGLNPTMRYAGSTRVQERWMQMSRLGNRGSAIILENRPEVVAAWERLMNQAGLEPVFVSTARQLEAIASIGDDVRMIISKAEPKDVAAVELTDLVRRIRMTRDVPLLFYNDPPPQLASPEPEEVVEELNAEEAQAAADEAATVPDKYGIIGGIENIEGVVEKELLYGDLDIDSTTRRVLDLEYVGRSRWQDVSLRAGMISQVMRPRSVAGLYEILLESRRRQHLPPLSPIDRNRFRQIAVTALSE</sequence>
<name>A0A5C6A550_9BACT</name>
<keyword evidence="3" id="KW-1185">Reference proteome</keyword>
<keyword evidence="1" id="KW-0732">Signal</keyword>
<evidence type="ECO:0008006" key="4">
    <source>
        <dbReference type="Google" id="ProtNLM"/>
    </source>
</evidence>